<protein>
    <submittedName>
        <fullName evidence="2">Uncharacterized protein</fullName>
    </submittedName>
</protein>
<proteinExistence type="predicted"/>
<name>A0A915J2X1_ROMCU</name>
<organism evidence="1 2">
    <name type="scientific">Romanomermis culicivorax</name>
    <name type="common">Nematode worm</name>
    <dbReference type="NCBI Taxonomy" id="13658"/>
    <lineage>
        <taxon>Eukaryota</taxon>
        <taxon>Metazoa</taxon>
        <taxon>Ecdysozoa</taxon>
        <taxon>Nematoda</taxon>
        <taxon>Enoplea</taxon>
        <taxon>Dorylaimia</taxon>
        <taxon>Mermithida</taxon>
        <taxon>Mermithoidea</taxon>
        <taxon>Mermithidae</taxon>
        <taxon>Romanomermis</taxon>
    </lineage>
</organism>
<dbReference type="AlphaFoldDB" id="A0A915J2X1"/>
<dbReference type="Proteomes" id="UP000887565">
    <property type="component" value="Unplaced"/>
</dbReference>
<keyword evidence="1" id="KW-1185">Reference proteome</keyword>
<reference evidence="2" key="1">
    <citation type="submission" date="2022-11" db="UniProtKB">
        <authorList>
            <consortium name="WormBaseParasite"/>
        </authorList>
    </citation>
    <scope>IDENTIFICATION</scope>
</reference>
<evidence type="ECO:0000313" key="2">
    <source>
        <dbReference type="WBParaSite" id="nRc.2.0.1.t20459-RA"/>
    </source>
</evidence>
<accession>A0A915J2X1</accession>
<sequence>MTDKLQTIFFGETLERQQIFTQRKPYAVTFFTNVGQHLWEKPQAFRFLICLWGPLKLMDYRKETKLRVGNLEKKRNSNEDLMPDGNEEKKFIGIHAMITKDEYQTAKRELGPVPSKSSSLA</sequence>
<dbReference type="WBParaSite" id="nRc.2.0.1.t20459-RA">
    <property type="protein sequence ID" value="nRc.2.0.1.t20459-RA"/>
    <property type="gene ID" value="nRc.2.0.1.g20459"/>
</dbReference>
<evidence type="ECO:0000313" key="1">
    <source>
        <dbReference type="Proteomes" id="UP000887565"/>
    </source>
</evidence>